<evidence type="ECO:0000256" key="6">
    <source>
        <dbReference type="SAM" id="Phobius"/>
    </source>
</evidence>
<dbReference type="OrthoDB" id="9812049at2"/>
<evidence type="ECO:0000256" key="5">
    <source>
        <dbReference type="ARBA" id="ARBA00023136"/>
    </source>
</evidence>
<evidence type="ECO:0000256" key="4">
    <source>
        <dbReference type="ARBA" id="ARBA00022989"/>
    </source>
</evidence>
<sequence length="162" mass="18488">MKIDLRKSAFLKFLVVGGFGTIINISCYTIFVKYGIHFIIASLLAFVIAVTSNYYFNSIWTFKNRAVHKTKLKKYFEFISISSLNLVTNLIILSISLWFLNKNISFGDFLSNNLSFLLEGDAVFYNKIVSQVIGIGFATVLNYLGNKFITFKEDTQNTFIKP</sequence>
<evidence type="ECO:0000313" key="9">
    <source>
        <dbReference type="Proteomes" id="UP000184314"/>
    </source>
</evidence>
<dbReference type="STRING" id="228958.SAMN04488007_3314"/>
<dbReference type="Pfam" id="PF04138">
    <property type="entry name" value="GtrA_DPMS_TM"/>
    <property type="match status" value="1"/>
</dbReference>
<keyword evidence="3 6" id="KW-0812">Transmembrane</keyword>
<feature type="domain" description="GtrA/DPMS transmembrane" evidence="7">
    <location>
        <begin position="12"/>
        <end position="151"/>
    </location>
</feature>
<reference evidence="9" key="1">
    <citation type="submission" date="2016-11" db="EMBL/GenBank/DDBJ databases">
        <authorList>
            <person name="Varghese N."/>
            <person name="Submissions S."/>
        </authorList>
    </citation>
    <scope>NUCLEOTIDE SEQUENCE [LARGE SCALE GENOMIC DNA]</scope>
    <source>
        <strain evidence="9">DSM 16478</strain>
    </source>
</reference>
<keyword evidence="9" id="KW-1185">Reference proteome</keyword>
<dbReference type="PANTHER" id="PTHR38459">
    <property type="entry name" value="PROPHAGE BACTOPRENOL-LINKED GLUCOSE TRANSLOCASE HOMOLOG"/>
    <property type="match status" value="1"/>
</dbReference>
<comment type="similarity">
    <text evidence="2">Belongs to the GtrA family.</text>
</comment>
<feature type="transmembrane region" description="Helical" evidence="6">
    <location>
        <begin position="124"/>
        <end position="144"/>
    </location>
</feature>
<dbReference type="AlphaFoldDB" id="A0A1M6TPU5"/>
<comment type="subcellular location">
    <subcellularLocation>
        <location evidence="1">Membrane</location>
        <topology evidence="1">Multi-pass membrane protein</topology>
    </subcellularLocation>
</comment>
<evidence type="ECO:0000259" key="7">
    <source>
        <dbReference type="Pfam" id="PF04138"/>
    </source>
</evidence>
<dbReference type="PANTHER" id="PTHR38459:SF1">
    <property type="entry name" value="PROPHAGE BACTOPRENOL-LINKED GLUCOSE TRANSLOCASE HOMOLOG"/>
    <property type="match status" value="1"/>
</dbReference>
<dbReference type="Proteomes" id="UP000184314">
    <property type="component" value="Unassembled WGS sequence"/>
</dbReference>
<feature type="transmembrane region" description="Helical" evidence="6">
    <location>
        <begin position="9"/>
        <end position="31"/>
    </location>
</feature>
<feature type="transmembrane region" description="Helical" evidence="6">
    <location>
        <begin position="76"/>
        <end position="100"/>
    </location>
</feature>
<dbReference type="GO" id="GO:0000271">
    <property type="term" value="P:polysaccharide biosynthetic process"/>
    <property type="evidence" value="ECO:0007669"/>
    <property type="project" value="InterPro"/>
</dbReference>
<keyword evidence="4 6" id="KW-1133">Transmembrane helix</keyword>
<accession>A0A1M6TPU5</accession>
<evidence type="ECO:0000256" key="2">
    <source>
        <dbReference type="ARBA" id="ARBA00009399"/>
    </source>
</evidence>
<dbReference type="InterPro" id="IPR007267">
    <property type="entry name" value="GtrA_DPMS_TM"/>
</dbReference>
<feature type="transmembrane region" description="Helical" evidence="6">
    <location>
        <begin position="37"/>
        <end position="56"/>
    </location>
</feature>
<protein>
    <submittedName>
        <fullName evidence="8">Putative flippase GtrA (Transmembrane translocase of bactoprenol-linked glucose)</fullName>
    </submittedName>
</protein>
<organism evidence="8 9">
    <name type="scientific">Maribacter aquivivus</name>
    <dbReference type="NCBI Taxonomy" id="228958"/>
    <lineage>
        <taxon>Bacteria</taxon>
        <taxon>Pseudomonadati</taxon>
        <taxon>Bacteroidota</taxon>
        <taxon>Flavobacteriia</taxon>
        <taxon>Flavobacteriales</taxon>
        <taxon>Flavobacteriaceae</taxon>
        <taxon>Maribacter</taxon>
    </lineage>
</organism>
<dbReference type="RefSeq" id="WP_073246279.1">
    <property type="nucleotide sequence ID" value="NZ_FQZX01000003.1"/>
</dbReference>
<keyword evidence="5 6" id="KW-0472">Membrane</keyword>
<evidence type="ECO:0000256" key="3">
    <source>
        <dbReference type="ARBA" id="ARBA00022692"/>
    </source>
</evidence>
<evidence type="ECO:0000313" key="8">
    <source>
        <dbReference type="EMBL" id="SHK59011.1"/>
    </source>
</evidence>
<evidence type="ECO:0000256" key="1">
    <source>
        <dbReference type="ARBA" id="ARBA00004141"/>
    </source>
</evidence>
<gene>
    <name evidence="8" type="ORF">SAMN04488007_3314</name>
</gene>
<dbReference type="GO" id="GO:0005886">
    <property type="term" value="C:plasma membrane"/>
    <property type="evidence" value="ECO:0007669"/>
    <property type="project" value="TreeGrafter"/>
</dbReference>
<name>A0A1M6TPU5_9FLAO</name>
<proteinExistence type="inferred from homology"/>
<dbReference type="InterPro" id="IPR051401">
    <property type="entry name" value="GtrA_CellWall_Glycosyl"/>
</dbReference>
<dbReference type="EMBL" id="FQZX01000003">
    <property type="protein sequence ID" value="SHK59011.1"/>
    <property type="molecule type" value="Genomic_DNA"/>
</dbReference>